<protein>
    <recommendedName>
        <fullName evidence="1">Plasmid replication protein RepL domain-containing protein</fullName>
    </recommendedName>
</protein>
<organism evidence="2 3">
    <name type="scientific">Pseudomonas fluorescens</name>
    <dbReference type="NCBI Taxonomy" id="294"/>
    <lineage>
        <taxon>Bacteria</taxon>
        <taxon>Pseudomonadati</taxon>
        <taxon>Pseudomonadota</taxon>
        <taxon>Gammaproteobacteria</taxon>
        <taxon>Pseudomonadales</taxon>
        <taxon>Pseudomonadaceae</taxon>
        <taxon>Pseudomonas</taxon>
    </lineage>
</organism>
<dbReference type="GO" id="GO:0006276">
    <property type="term" value="P:plasmid maintenance"/>
    <property type="evidence" value="ECO:0007669"/>
    <property type="project" value="InterPro"/>
</dbReference>
<name>A0A5E7RMA7_PSEFL</name>
<evidence type="ECO:0000313" key="3">
    <source>
        <dbReference type="Proteomes" id="UP000325565"/>
    </source>
</evidence>
<feature type="domain" description="Plasmid replication protein RepL" evidence="1">
    <location>
        <begin position="112"/>
        <end position="185"/>
    </location>
</feature>
<dbReference type="Pfam" id="PF05732">
    <property type="entry name" value="RepL"/>
    <property type="match status" value="1"/>
</dbReference>
<sequence>MNEVPASVKASKAHITVDGLIIDKHTGEILGRPSVFDGVAKYQCELGKCRSVDDFRGYLDFVDRRKLPPHELHSLRDEVDHAVGEWRRTSVDCRITMPQQRLLEKLHGLVPYRNVMFMTQADLATKLGVVESNLMKKLKVLIDANMLRVSTSRDGNIRKGEIKLLVNPRLIFRGSDNARESYIREWYRPIGSLYLDAVSPVNGVDSLADAA</sequence>
<proteinExistence type="predicted"/>
<gene>
    <name evidence="2" type="ORF">PS922_01260</name>
</gene>
<dbReference type="RefSeq" id="WP_154863102.1">
    <property type="nucleotide sequence ID" value="NZ_CABVJB010000002.1"/>
</dbReference>
<dbReference type="AlphaFoldDB" id="A0A5E7RMA7"/>
<dbReference type="EMBL" id="CABVJB010000002">
    <property type="protein sequence ID" value="VVP75114.1"/>
    <property type="molecule type" value="Genomic_DNA"/>
</dbReference>
<dbReference type="Proteomes" id="UP000325565">
    <property type="component" value="Unassembled WGS sequence"/>
</dbReference>
<dbReference type="GO" id="GO:0006260">
    <property type="term" value="P:DNA replication"/>
    <property type="evidence" value="ECO:0007669"/>
    <property type="project" value="InterPro"/>
</dbReference>
<evidence type="ECO:0000259" key="1">
    <source>
        <dbReference type="Pfam" id="PF05732"/>
    </source>
</evidence>
<reference evidence="2 3" key="1">
    <citation type="submission" date="2019-09" db="EMBL/GenBank/DDBJ databases">
        <authorList>
            <person name="Chandra G."/>
            <person name="Truman W A."/>
        </authorList>
    </citation>
    <scope>NUCLEOTIDE SEQUENCE [LARGE SCALE GENOMIC DNA]</scope>
    <source>
        <strain evidence="2">PS922</strain>
    </source>
</reference>
<accession>A0A5E7RMA7</accession>
<evidence type="ECO:0000313" key="2">
    <source>
        <dbReference type="EMBL" id="VVP75114.1"/>
    </source>
</evidence>
<dbReference type="InterPro" id="IPR008813">
    <property type="entry name" value="Plasmid_replication_RepL"/>
</dbReference>